<dbReference type="Proteomes" id="UP001267426">
    <property type="component" value="Unassembled WGS sequence"/>
</dbReference>
<dbReference type="CDD" id="cd07185">
    <property type="entry name" value="OmpA_C-like"/>
    <property type="match status" value="1"/>
</dbReference>
<dbReference type="InterPro" id="IPR050330">
    <property type="entry name" value="Bact_OuterMem_StrucFunc"/>
</dbReference>
<feature type="domain" description="OmpA-like" evidence="6">
    <location>
        <begin position="105"/>
        <end position="222"/>
    </location>
</feature>
<evidence type="ECO:0000313" key="8">
    <source>
        <dbReference type="Proteomes" id="UP001267426"/>
    </source>
</evidence>
<evidence type="ECO:0000259" key="6">
    <source>
        <dbReference type="PROSITE" id="PS51123"/>
    </source>
</evidence>
<comment type="subcellular location">
    <subcellularLocation>
        <location evidence="1">Cell outer membrane</location>
    </subcellularLocation>
</comment>
<dbReference type="Pfam" id="PF00691">
    <property type="entry name" value="OmpA"/>
    <property type="match status" value="1"/>
</dbReference>
<evidence type="ECO:0000256" key="2">
    <source>
        <dbReference type="ARBA" id="ARBA00023136"/>
    </source>
</evidence>
<dbReference type="PRINTS" id="PR01021">
    <property type="entry name" value="OMPADOMAIN"/>
</dbReference>
<organism evidence="7 8">
    <name type="scientific">Rubrivirga litoralis</name>
    <dbReference type="NCBI Taxonomy" id="3075598"/>
    <lineage>
        <taxon>Bacteria</taxon>
        <taxon>Pseudomonadati</taxon>
        <taxon>Rhodothermota</taxon>
        <taxon>Rhodothermia</taxon>
        <taxon>Rhodothermales</taxon>
        <taxon>Rubricoccaceae</taxon>
        <taxon>Rubrivirga</taxon>
    </lineage>
</organism>
<dbReference type="SUPFAM" id="SSF103088">
    <property type="entry name" value="OmpA-like"/>
    <property type="match status" value="1"/>
</dbReference>
<dbReference type="InterPro" id="IPR006665">
    <property type="entry name" value="OmpA-like"/>
</dbReference>
<evidence type="ECO:0000256" key="3">
    <source>
        <dbReference type="ARBA" id="ARBA00023237"/>
    </source>
</evidence>
<dbReference type="PROSITE" id="PS51123">
    <property type="entry name" value="OMPA_2"/>
    <property type="match status" value="1"/>
</dbReference>
<feature type="signal peptide" evidence="5">
    <location>
        <begin position="1"/>
        <end position="23"/>
    </location>
</feature>
<evidence type="ECO:0000256" key="5">
    <source>
        <dbReference type="SAM" id="SignalP"/>
    </source>
</evidence>
<proteinExistence type="predicted"/>
<dbReference type="InterPro" id="IPR006664">
    <property type="entry name" value="OMP_bac"/>
</dbReference>
<keyword evidence="8" id="KW-1185">Reference proteome</keyword>
<gene>
    <name evidence="7" type="ORF">RM540_11815</name>
</gene>
<dbReference type="PANTHER" id="PTHR30329">
    <property type="entry name" value="STATOR ELEMENT OF FLAGELLAR MOTOR COMPLEX"/>
    <property type="match status" value="1"/>
</dbReference>
<reference evidence="7 8" key="1">
    <citation type="submission" date="2023-09" db="EMBL/GenBank/DDBJ databases">
        <authorList>
            <person name="Rey-Velasco X."/>
        </authorList>
    </citation>
    <scope>NUCLEOTIDE SEQUENCE [LARGE SCALE GENOMIC DNA]</scope>
    <source>
        <strain evidence="7 8">F394</strain>
    </source>
</reference>
<dbReference type="PANTHER" id="PTHR30329:SF21">
    <property type="entry name" value="LIPOPROTEIN YIAD-RELATED"/>
    <property type="match status" value="1"/>
</dbReference>
<sequence>MTSPALFLAAVLAVGLAGCSSSAVVYTASRAEAEAAVSEARRAVDRADRSSALAARYDLGAAAAALEAGDLDEAVHQAYLTRRRVRVAALQATLDDAERSVSGADAEGGRRLLITDAFQTAQTDLRPAPREAVARVASYLLSHPHRVVLVEGFTDSTGNEKQNLDLSVRRAAAVKAQLVEAGIDPSRVVAAGYGQAYPVAPNDTAEGQRQNRRIEITVADRLDALPTR</sequence>
<keyword evidence="5" id="KW-0732">Signal</keyword>
<keyword evidence="3" id="KW-0998">Cell outer membrane</keyword>
<evidence type="ECO:0000256" key="1">
    <source>
        <dbReference type="ARBA" id="ARBA00004442"/>
    </source>
</evidence>
<protein>
    <submittedName>
        <fullName evidence="7">OmpA family protein</fullName>
    </submittedName>
</protein>
<dbReference type="InterPro" id="IPR036737">
    <property type="entry name" value="OmpA-like_sf"/>
</dbReference>
<dbReference type="Gene3D" id="3.30.1330.60">
    <property type="entry name" value="OmpA-like domain"/>
    <property type="match status" value="1"/>
</dbReference>
<accession>A0ABU3BT30</accession>
<keyword evidence="2 4" id="KW-0472">Membrane</keyword>
<dbReference type="EMBL" id="JAVRHT010000028">
    <property type="protein sequence ID" value="MDT0632437.1"/>
    <property type="molecule type" value="Genomic_DNA"/>
</dbReference>
<dbReference type="RefSeq" id="WP_311664317.1">
    <property type="nucleotide sequence ID" value="NZ_JAVRHT010000028.1"/>
</dbReference>
<evidence type="ECO:0000256" key="4">
    <source>
        <dbReference type="PROSITE-ProRule" id="PRU00473"/>
    </source>
</evidence>
<name>A0ABU3BT30_9BACT</name>
<evidence type="ECO:0000313" key="7">
    <source>
        <dbReference type="EMBL" id="MDT0632437.1"/>
    </source>
</evidence>
<comment type="caution">
    <text evidence="7">The sequence shown here is derived from an EMBL/GenBank/DDBJ whole genome shotgun (WGS) entry which is preliminary data.</text>
</comment>
<feature type="chain" id="PRO_5046707544" evidence="5">
    <location>
        <begin position="24"/>
        <end position="228"/>
    </location>
</feature>